<protein>
    <submittedName>
        <fullName evidence="2">Uncharacterized protein</fullName>
    </submittedName>
</protein>
<evidence type="ECO:0000313" key="2">
    <source>
        <dbReference type="EMBL" id="VEU39436.1"/>
    </source>
</evidence>
<accession>A0A448ZBP5</accession>
<evidence type="ECO:0000256" key="1">
    <source>
        <dbReference type="SAM" id="MobiDB-lite"/>
    </source>
</evidence>
<organism evidence="2 3">
    <name type="scientific">Pseudo-nitzschia multistriata</name>
    <dbReference type="NCBI Taxonomy" id="183589"/>
    <lineage>
        <taxon>Eukaryota</taxon>
        <taxon>Sar</taxon>
        <taxon>Stramenopiles</taxon>
        <taxon>Ochrophyta</taxon>
        <taxon>Bacillariophyta</taxon>
        <taxon>Bacillariophyceae</taxon>
        <taxon>Bacillariophycidae</taxon>
        <taxon>Bacillariales</taxon>
        <taxon>Bacillariaceae</taxon>
        <taxon>Pseudo-nitzschia</taxon>
    </lineage>
</organism>
<keyword evidence="3" id="KW-1185">Reference proteome</keyword>
<sequence length="93" mass="10252">MVEPLLRDDAKAEVTATGAAMAPPRRVPISPLVPIWSFVLLELPLSHLGGCRWQRWLQVGTTIRSDGSCERRAKISDDLAIGWNDCNPRTAAE</sequence>
<reference evidence="2 3" key="1">
    <citation type="submission" date="2019-01" db="EMBL/GenBank/DDBJ databases">
        <authorList>
            <person name="Ferrante I. M."/>
        </authorList>
    </citation>
    <scope>NUCLEOTIDE SEQUENCE [LARGE SCALE GENOMIC DNA]</scope>
    <source>
        <strain evidence="2 3">B856</strain>
    </source>
</reference>
<dbReference type="AlphaFoldDB" id="A0A448ZBP5"/>
<dbReference type="Proteomes" id="UP000291116">
    <property type="component" value="Unassembled WGS sequence"/>
</dbReference>
<name>A0A448ZBP5_9STRA</name>
<feature type="region of interest" description="Disordered" evidence="1">
    <location>
        <begin position="1"/>
        <end position="20"/>
    </location>
</feature>
<feature type="compositionally biased region" description="Basic and acidic residues" evidence="1">
    <location>
        <begin position="1"/>
        <end position="12"/>
    </location>
</feature>
<proteinExistence type="predicted"/>
<dbReference type="EMBL" id="CAACVS010000223">
    <property type="protein sequence ID" value="VEU39436.1"/>
    <property type="molecule type" value="Genomic_DNA"/>
</dbReference>
<gene>
    <name evidence="2" type="ORF">PSNMU_V1.4_AUG-EV-PASAV3_0062850</name>
</gene>
<evidence type="ECO:0000313" key="3">
    <source>
        <dbReference type="Proteomes" id="UP000291116"/>
    </source>
</evidence>